<evidence type="ECO:0000313" key="2">
    <source>
        <dbReference type="Proteomes" id="UP000036045"/>
    </source>
</evidence>
<dbReference type="AlphaFoldDB" id="A0A0J1L1I8"/>
<evidence type="ECO:0000313" key="1">
    <source>
        <dbReference type="EMBL" id="KLV22850.1"/>
    </source>
</evidence>
<dbReference type="Proteomes" id="UP000036045">
    <property type="component" value="Unassembled WGS sequence"/>
</dbReference>
<accession>A0A0J1L1I8</accession>
<dbReference type="PATRIC" id="fig|1397.4.peg.2835"/>
<organism evidence="1 2">
    <name type="scientific">Niallia circulans</name>
    <name type="common">Bacillus circulans</name>
    <dbReference type="NCBI Taxonomy" id="1397"/>
    <lineage>
        <taxon>Bacteria</taxon>
        <taxon>Bacillati</taxon>
        <taxon>Bacillota</taxon>
        <taxon>Bacilli</taxon>
        <taxon>Bacillales</taxon>
        <taxon>Bacillaceae</taxon>
        <taxon>Niallia</taxon>
    </lineage>
</organism>
<gene>
    <name evidence="1" type="ORF">ABW02_20390</name>
</gene>
<dbReference type="RefSeq" id="WP_047944114.1">
    <property type="nucleotide sequence ID" value="NZ_CP053316.1"/>
</dbReference>
<protein>
    <submittedName>
        <fullName evidence="1">Uncharacterized protein</fullName>
    </submittedName>
</protein>
<sequence length="84" mass="9863">MNLINILIVSLVIINLFLIKNKRFPIIKKVLPWIIVILFSYHWGVGGLIQYPFLANVVGIIVISFWFIVITQYLRSLYMNQKVE</sequence>
<keyword evidence="2" id="KW-1185">Reference proteome</keyword>
<comment type="caution">
    <text evidence="1">The sequence shown here is derived from an EMBL/GenBank/DDBJ whole genome shotgun (WGS) entry which is preliminary data.</text>
</comment>
<reference evidence="1 2" key="1">
    <citation type="submission" date="2015-05" db="EMBL/GenBank/DDBJ databases">
        <title>Whole genome sequence and identification of bacterial endophytes from Costus igneus.</title>
        <authorList>
            <person name="Lee Y.P."/>
            <person name="Gan H.M."/>
            <person name="Eng W."/>
            <person name="Wheatley M.S."/>
            <person name="Caraballo A."/>
            <person name="Polter S."/>
            <person name="Savka M.A."/>
            <person name="Hudson A.O."/>
        </authorList>
    </citation>
    <scope>NUCLEOTIDE SEQUENCE [LARGE SCALE GENOMIC DNA]</scope>
    <source>
        <strain evidence="1 2">RIT379</strain>
    </source>
</reference>
<proteinExistence type="predicted"/>
<dbReference type="EMBL" id="LDPH01000028">
    <property type="protein sequence ID" value="KLV22850.1"/>
    <property type="molecule type" value="Genomic_DNA"/>
</dbReference>
<name>A0A0J1L1I8_NIACI</name>